<proteinExistence type="predicted"/>
<gene>
    <name evidence="2" type="ORF">ACFOOQ_13555</name>
</gene>
<dbReference type="SUPFAM" id="SSF54427">
    <property type="entry name" value="NTF2-like"/>
    <property type="match status" value="1"/>
</dbReference>
<name>A0ABV7VGI7_9PROT</name>
<dbReference type="InterPro" id="IPR032710">
    <property type="entry name" value="NTF2-like_dom_sf"/>
</dbReference>
<accession>A0ABV7VGI7</accession>
<feature type="domain" description="SnoaL-like" evidence="1">
    <location>
        <begin position="9"/>
        <end position="109"/>
    </location>
</feature>
<evidence type="ECO:0000259" key="1">
    <source>
        <dbReference type="Pfam" id="PF12680"/>
    </source>
</evidence>
<comment type="caution">
    <text evidence="2">The sequence shown here is derived from an EMBL/GenBank/DDBJ whole genome shotgun (WGS) entry which is preliminary data.</text>
</comment>
<dbReference type="Pfam" id="PF12680">
    <property type="entry name" value="SnoaL_2"/>
    <property type="match status" value="1"/>
</dbReference>
<dbReference type="InterPro" id="IPR037401">
    <property type="entry name" value="SnoaL-like"/>
</dbReference>
<sequence>MTTPADLAERYIAMWNETAAGRRRALIAGLWAEDAIYVDPLMRDEGVAGIDAMVAGAQQKFPGLVFSLAGRAEAVADRMRLSWHLGPAGGDAIAGGTDFASIAGGRLAAMTGFIDFAPAGLAG</sequence>
<dbReference type="Proteomes" id="UP001595711">
    <property type="component" value="Unassembled WGS sequence"/>
</dbReference>
<dbReference type="EMBL" id="JBHRYJ010000002">
    <property type="protein sequence ID" value="MFC3676578.1"/>
    <property type="molecule type" value="Genomic_DNA"/>
</dbReference>
<evidence type="ECO:0000313" key="3">
    <source>
        <dbReference type="Proteomes" id="UP001595711"/>
    </source>
</evidence>
<dbReference type="RefSeq" id="WP_379727469.1">
    <property type="nucleotide sequence ID" value="NZ_JBHRYJ010000002.1"/>
</dbReference>
<evidence type="ECO:0000313" key="2">
    <source>
        <dbReference type="EMBL" id="MFC3676578.1"/>
    </source>
</evidence>
<reference evidence="3" key="1">
    <citation type="journal article" date="2019" name="Int. J. Syst. Evol. Microbiol.">
        <title>The Global Catalogue of Microorganisms (GCM) 10K type strain sequencing project: providing services to taxonomists for standard genome sequencing and annotation.</title>
        <authorList>
            <consortium name="The Broad Institute Genomics Platform"/>
            <consortium name="The Broad Institute Genome Sequencing Center for Infectious Disease"/>
            <person name="Wu L."/>
            <person name="Ma J."/>
        </authorList>
    </citation>
    <scope>NUCLEOTIDE SEQUENCE [LARGE SCALE GENOMIC DNA]</scope>
    <source>
        <strain evidence="3">KCTC 42182</strain>
    </source>
</reference>
<protein>
    <submittedName>
        <fullName evidence="2">Nuclear transport factor 2 family protein</fullName>
    </submittedName>
</protein>
<dbReference type="Gene3D" id="3.10.450.50">
    <property type="match status" value="1"/>
</dbReference>
<keyword evidence="3" id="KW-1185">Reference proteome</keyword>
<organism evidence="2 3">
    <name type="scientific">Ferrovibrio xuzhouensis</name>
    <dbReference type="NCBI Taxonomy" id="1576914"/>
    <lineage>
        <taxon>Bacteria</taxon>
        <taxon>Pseudomonadati</taxon>
        <taxon>Pseudomonadota</taxon>
        <taxon>Alphaproteobacteria</taxon>
        <taxon>Rhodospirillales</taxon>
        <taxon>Rhodospirillaceae</taxon>
        <taxon>Ferrovibrio</taxon>
    </lineage>
</organism>